<dbReference type="Proteomes" id="UP000234343">
    <property type="component" value="Chromosome"/>
</dbReference>
<feature type="domain" description="Transposase IS66 central" evidence="1">
    <location>
        <begin position="6"/>
        <end position="56"/>
    </location>
</feature>
<keyword evidence="3" id="KW-1185">Reference proteome</keyword>
<gene>
    <name evidence="2" type="ORF">CAB17_18545</name>
</gene>
<evidence type="ECO:0000313" key="3">
    <source>
        <dbReference type="Proteomes" id="UP000234343"/>
    </source>
</evidence>
<dbReference type="AlphaFoldDB" id="A0A2H5FQE7"/>
<accession>A0A2H5FQE7</accession>
<dbReference type="InterPro" id="IPR004291">
    <property type="entry name" value="Transposase_IS66_central"/>
</dbReference>
<dbReference type="KEGG" id="lsh:CAB17_18545"/>
<proteinExistence type="predicted"/>
<organism evidence="2 3">
    <name type="scientific">Legionella sainthelensi</name>
    <dbReference type="NCBI Taxonomy" id="28087"/>
    <lineage>
        <taxon>Bacteria</taxon>
        <taxon>Pseudomonadati</taxon>
        <taxon>Pseudomonadota</taxon>
        <taxon>Gammaproteobacteria</taxon>
        <taxon>Legionellales</taxon>
        <taxon>Legionellaceae</taxon>
        <taxon>Legionella</taxon>
    </lineage>
</organism>
<evidence type="ECO:0000313" key="2">
    <source>
        <dbReference type="EMBL" id="AUH73818.1"/>
    </source>
</evidence>
<name>A0A2H5FQE7_9GAMM</name>
<protein>
    <recommendedName>
        <fullName evidence="1">Transposase IS66 central domain-containing protein</fullName>
    </recommendedName>
</protein>
<dbReference type="Pfam" id="PF03050">
    <property type="entry name" value="DDE_Tnp_IS66"/>
    <property type="match status" value="1"/>
</dbReference>
<dbReference type="EMBL" id="CP025491">
    <property type="protein sequence ID" value="AUH73818.1"/>
    <property type="molecule type" value="Genomic_DNA"/>
</dbReference>
<evidence type="ECO:0000259" key="1">
    <source>
        <dbReference type="Pfam" id="PF03050"/>
    </source>
</evidence>
<sequence>MENLLSSKQVEPNESLGKAINYMLKHWEKLTRFLQIPGAPIHNNDLERGLKMASLQK</sequence>
<dbReference type="RefSeq" id="WP_101901312.1">
    <property type="nucleotide sequence ID" value="NZ_CP025491.2"/>
</dbReference>
<reference evidence="2 3" key="1">
    <citation type="submission" date="2017-12" db="EMBL/GenBank/DDBJ databases">
        <title>Legionella sainthelensi LA01-117, whole genome sequence of a clinical isolate from New Zealand.</title>
        <authorList>
            <person name="Cree S.L."/>
            <person name="Slow S."/>
            <person name="Kennedy M.A."/>
            <person name="Murdoch D.R."/>
            <person name="Biggs P.J."/>
            <person name="Anderson T."/>
        </authorList>
    </citation>
    <scope>NUCLEOTIDE SEQUENCE [LARGE SCALE GENOMIC DNA]</scope>
    <source>
        <strain evidence="2 3">LA01-117</strain>
    </source>
</reference>